<dbReference type="AlphaFoldDB" id="A0AA88D959"/>
<dbReference type="GO" id="GO:0005886">
    <property type="term" value="C:plasma membrane"/>
    <property type="evidence" value="ECO:0007669"/>
    <property type="project" value="UniProtKB-SubCell"/>
</dbReference>
<keyword evidence="6" id="KW-0520">NAD</keyword>
<dbReference type="PROSITE" id="PS00667">
    <property type="entry name" value="COMPLEX1_ND1_1"/>
    <property type="match status" value="1"/>
</dbReference>
<dbReference type="InterPro" id="IPR018086">
    <property type="entry name" value="NADH_UbQ_OxRdtase_su1_CS"/>
</dbReference>
<feature type="region of interest" description="Disordered" evidence="7">
    <location>
        <begin position="1"/>
        <end position="23"/>
    </location>
</feature>
<gene>
    <name evidence="9" type="ORF">TIFTF001_049632</name>
</gene>
<feature type="transmembrane region" description="Helical" evidence="8">
    <location>
        <begin position="332"/>
        <end position="352"/>
    </location>
</feature>
<dbReference type="EMBL" id="BTGU01007308">
    <property type="protein sequence ID" value="GMN30699.1"/>
    <property type="molecule type" value="Genomic_DNA"/>
</dbReference>
<evidence type="ECO:0000256" key="4">
    <source>
        <dbReference type="ARBA" id="ARBA00022989"/>
    </source>
</evidence>
<accession>A0AA88D959</accession>
<feature type="compositionally biased region" description="Basic and acidic residues" evidence="7">
    <location>
        <begin position="1"/>
        <end position="16"/>
    </location>
</feature>
<sequence>MRVRDKLSPFARRETQEELGQNKNRWLLSSQTEITSSGGTNHCTSRGGSNIAEGHGFCECSAQYGTTLALLLRIDRKSWEVPDAEAVPVPAAEIQASGPVDPEQIGVDLVAFAVESNPDVDPTQLTGDSRSTKSFQGRQTCIDSRVAYLLDRGSHPVNTIQAKYLRGEEALLTQAQAFTFLVRDQRLGANVRSAQGPTWFSWRRPALRYGRTRRRTQAAEMQKRRAKIPDPEHVIDSTTNLLNEGVAFLVLAERKVMAFVQRRKGPDVVGSFGLLQPLADGFKLILKEPISPSSANFSLFRMAPVTTFMLSLVAWAVVPFDYGMVLSDSNIGLLYLIAISSLGVYGIIIAGAKPLRTTDRLLKSPFKRPYLVSQAFVIMPPSRGGGADRIGVSLGSHRPTVILTRPCLVEKKRTKVRSLAVLFSAANWDRSPASPGIKTSSRRSLLLRSPLRLGRCLGQEP</sequence>
<dbReference type="Proteomes" id="UP001187192">
    <property type="component" value="Unassembled WGS sequence"/>
</dbReference>
<keyword evidence="4 8" id="KW-1133">Transmembrane helix</keyword>
<evidence type="ECO:0008006" key="11">
    <source>
        <dbReference type="Google" id="ProtNLM"/>
    </source>
</evidence>
<evidence type="ECO:0000256" key="7">
    <source>
        <dbReference type="SAM" id="MobiDB-lite"/>
    </source>
</evidence>
<dbReference type="Pfam" id="PF00146">
    <property type="entry name" value="NADHdh"/>
    <property type="match status" value="1"/>
</dbReference>
<dbReference type="PANTHER" id="PTHR11432:SF3">
    <property type="entry name" value="NADH-UBIQUINONE OXIDOREDUCTASE CHAIN 1"/>
    <property type="match status" value="1"/>
</dbReference>
<evidence type="ECO:0000313" key="10">
    <source>
        <dbReference type="Proteomes" id="UP001187192"/>
    </source>
</evidence>
<dbReference type="InterPro" id="IPR044900">
    <property type="entry name" value="PSII_PsbC_sf"/>
</dbReference>
<evidence type="ECO:0000256" key="2">
    <source>
        <dbReference type="ARBA" id="ARBA00010535"/>
    </source>
</evidence>
<evidence type="ECO:0000256" key="3">
    <source>
        <dbReference type="ARBA" id="ARBA00022692"/>
    </source>
</evidence>
<comment type="caution">
    <text evidence="9">The sequence shown here is derived from an EMBL/GenBank/DDBJ whole genome shotgun (WGS) entry which is preliminary data.</text>
</comment>
<comment type="subcellular location">
    <subcellularLocation>
        <location evidence="6">Cell membrane</location>
        <topology evidence="6">Multi-pass membrane protein</topology>
    </subcellularLocation>
    <subcellularLocation>
        <location evidence="1">Membrane</location>
        <topology evidence="1">Multi-pass membrane protein</topology>
    </subcellularLocation>
</comment>
<protein>
    <recommendedName>
        <fullName evidence="11">NADH-ubiquinone oxidoreductase chain 1</fullName>
    </recommendedName>
</protein>
<dbReference type="GO" id="GO:0009060">
    <property type="term" value="P:aerobic respiration"/>
    <property type="evidence" value="ECO:0007669"/>
    <property type="project" value="TreeGrafter"/>
</dbReference>
<dbReference type="InterPro" id="IPR001694">
    <property type="entry name" value="NADH_UbQ_OxRdtase_su1/FPO"/>
</dbReference>
<feature type="transmembrane region" description="Helical" evidence="8">
    <location>
        <begin position="299"/>
        <end position="320"/>
    </location>
</feature>
<evidence type="ECO:0000256" key="8">
    <source>
        <dbReference type="SAM" id="Phobius"/>
    </source>
</evidence>
<reference evidence="9" key="1">
    <citation type="submission" date="2023-07" db="EMBL/GenBank/DDBJ databases">
        <title>draft genome sequence of fig (Ficus carica).</title>
        <authorList>
            <person name="Takahashi T."/>
            <person name="Nishimura K."/>
        </authorList>
    </citation>
    <scope>NUCLEOTIDE SEQUENCE</scope>
</reference>
<comment type="similarity">
    <text evidence="2 6">Belongs to the complex I subunit 1 family.</text>
</comment>
<keyword evidence="3 6" id="KW-0812">Transmembrane</keyword>
<keyword evidence="5 8" id="KW-0472">Membrane</keyword>
<evidence type="ECO:0000256" key="5">
    <source>
        <dbReference type="ARBA" id="ARBA00023136"/>
    </source>
</evidence>
<evidence type="ECO:0000256" key="6">
    <source>
        <dbReference type="RuleBase" id="RU000471"/>
    </source>
</evidence>
<name>A0AA88D959_FICCA</name>
<organism evidence="9 10">
    <name type="scientific">Ficus carica</name>
    <name type="common">Common fig</name>
    <dbReference type="NCBI Taxonomy" id="3494"/>
    <lineage>
        <taxon>Eukaryota</taxon>
        <taxon>Viridiplantae</taxon>
        <taxon>Streptophyta</taxon>
        <taxon>Embryophyta</taxon>
        <taxon>Tracheophyta</taxon>
        <taxon>Spermatophyta</taxon>
        <taxon>Magnoliopsida</taxon>
        <taxon>eudicotyledons</taxon>
        <taxon>Gunneridae</taxon>
        <taxon>Pentapetalae</taxon>
        <taxon>rosids</taxon>
        <taxon>fabids</taxon>
        <taxon>Rosales</taxon>
        <taxon>Moraceae</taxon>
        <taxon>Ficeae</taxon>
        <taxon>Ficus</taxon>
    </lineage>
</organism>
<evidence type="ECO:0000256" key="1">
    <source>
        <dbReference type="ARBA" id="ARBA00004141"/>
    </source>
</evidence>
<evidence type="ECO:0000313" key="9">
    <source>
        <dbReference type="EMBL" id="GMN30699.1"/>
    </source>
</evidence>
<keyword evidence="10" id="KW-1185">Reference proteome</keyword>
<dbReference type="GO" id="GO:0003954">
    <property type="term" value="F:NADH dehydrogenase activity"/>
    <property type="evidence" value="ECO:0007669"/>
    <property type="project" value="TreeGrafter"/>
</dbReference>
<proteinExistence type="inferred from homology"/>
<dbReference type="PANTHER" id="PTHR11432">
    <property type="entry name" value="NADH DEHYDROGENASE SUBUNIT 1"/>
    <property type="match status" value="1"/>
</dbReference>
<dbReference type="Gene3D" id="1.10.10.670">
    <property type="entry name" value="photosystem ii from thermosynechococcus elongatus"/>
    <property type="match status" value="1"/>
</dbReference>